<evidence type="ECO:0000313" key="5">
    <source>
        <dbReference type="Proteomes" id="UP000241074"/>
    </source>
</evidence>
<dbReference type="Proteomes" id="UP000241074">
    <property type="component" value="Chromosome"/>
</dbReference>
<dbReference type="PROSITE" id="PS50110">
    <property type="entry name" value="RESPONSE_REGULATORY"/>
    <property type="match status" value="1"/>
</dbReference>
<reference evidence="4 5" key="1">
    <citation type="submission" date="2018-03" db="EMBL/GenBank/DDBJ databases">
        <title>Ahniella affigens gen. nov., sp. nov., a gammaproteobacterium isolated from sandy soil near a stream.</title>
        <authorList>
            <person name="Ko Y."/>
            <person name="Kim J.-H."/>
        </authorList>
    </citation>
    <scope>NUCLEOTIDE SEQUENCE [LARGE SCALE GENOMIC DNA]</scope>
    <source>
        <strain evidence="4 5">D13</strain>
    </source>
</reference>
<dbReference type="AlphaFoldDB" id="A0A2P1PV08"/>
<sequence>MLESIPTSSFALIVDDDPDSQMLVTAMLEYAGYGVEQALTFEAAEAALARQPLCVILDLVMPGDASRSLCEAMLARHDDTPIILMSGLEKEHLSERQEHWRSRGLNMVAVLAKPFWLDKLLEALNVALPVHRADLALSPDPLESH</sequence>
<dbReference type="InterPro" id="IPR050595">
    <property type="entry name" value="Bact_response_regulator"/>
</dbReference>
<accession>A0A2P1PV08</accession>
<gene>
    <name evidence="4" type="ORF">C7S18_16470</name>
</gene>
<dbReference type="KEGG" id="xba:C7S18_16470"/>
<feature type="modified residue" description="4-aspartylphosphate" evidence="2">
    <location>
        <position position="58"/>
    </location>
</feature>
<dbReference type="EMBL" id="CP027860">
    <property type="protein sequence ID" value="AVP98683.1"/>
    <property type="molecule type" value="Genomic_DNA"/>
</dbReference>
<dbReference type="InterPro" id="IPR011006">
    <property type="entry name" value="CheY-like_superfamily"/>
</dbReference>
<dbReference type="CDD" id="cd00156">
    <property type="entry name" value="REC"/>
    <property type="match status" value="1"/>
</dbReference>
<dbReference type="InterPro" id="IPR001789">
    <property type="entry name" value="Sig_transdc_resp-reg_receiver"/>
</dbReference>
<protein>
    <recommendedName>
        <fullName evidence="3">Response regulatory domain-containing protein</fullName>
    </recommendedName>
</protein>
<proteinExistence type="predicted"/>
<dbReference type="Gene3D" id="3.40.50.2300">
    <property type="match status" value="1"/>
</dbReference>
<feature type="domain" description="Response regulatory" evidence="3">
    <location>
        <begin position="10"/>
        <end position="128"/>
    </location>
</feature>
<keyword evidence="1 2" id="KW-0597">Phosphoprotein</keyword>
<dbReference type="OrthoDB" id="9796655at2"/>
<evidence type="ECO:0000313" key="4">
    <source>
        <dbReference type="EMBL" id="AVP98683.1"/>
    </source>
</evidence>
<dbReference type="Pfam" id="PF00072">
    <property type="entry name" value="Response_reg"/>
    <property type="match status" value="1"/>
</dbReference>
<evidence type="ECO:0000256" key="1">
    <source>
        <dbReference type="ARBA" id="ARBA00022553"/>
    </source>
</evidence>
<dbReference type="SUPFAM" id="SSF52172">
    <property type="entry name" value="CheY-like"/>
    <property type="match status" value="1"/>
</dbReference>
<name>A0A2P1PV08_9GAMM</name>
<organism evidence="4 5">
    <name type="scientific">Ahniella affigens</name>
    <dbReference type="NCBI Taxonomy" id="2021234"/>
    <lineage>
        <taxon>Bacteria</taxon>
        <taxon>Pseudomonadati</taxon>
        <taxon>Pseudomonadota</taxon>
        <taxon>Gammaproteobacteria</taxon>
        <taxon>Lysobacterales</taxon>
        <taxon>Rhodanobacteraceae</taxon>
        <taxon>Ahniella</taxon>
    </lineage>
</organism>
<evidence type="ECO:0000256" key="2">
    <source>
        <dbReference type="PROSITE-ProRule" id="PRU00169"/>
    </source>
</evidence>
<dbReference type="PANTHER" id="PTHR44591">
    <property type="entry name" value="STRESS RESPONSE REGULATOR PROTEIN 1"/>
    <property type="match status" value="1"/>
</dbReference>
<dbReference type="RefSeq" id="WP_106892603.1">
    <property type="nucleotide sequence ID" value="NZ_CP027860.1"/>
</dbReference>
<evidence type="ECO:0000259" key="3">
    <source>
        <dbReference type="PROSITE" id="PS50110"/>
    </source>
</evidence>
<keyword evidence="5" id="KW-1185">Reference proteome</keyword>
<dbReference type="PANTHER" id="PTHR44591:SF3">
    <property type="entry name" value="RESPONSE REGULATORY DOMAIN-CONTAINING PROTEIN"/>
    <property type="match status" value="1"/>
</dbReference>
<dbReference type="GO" id="GO:0000160">
    <property type="term" value="P:phosphorelay signal transduction system"/>
    <property type="evidence" value="ECO:0007669"/>
    <property type="project" value="InterPro"/>
</dbReference>
<dbReference type="SMART" id="SM00448">
    <property type="entry name" value="REC"/>
    <property type="match status" value="1"/>
</dbReference>
<reference evidence="4 5" key="2">
    <citation type="submission" date="2018-03" db="EMBL/GenBank/DDBJ databases">
        <authorList>
            <person name="Keele B.F."/>
        </authorList>
    </citation>
    <scope>NUCLEOTIDE SEQUENCE [LARGE SCALE GENOMIC DNA]</scope>
    <source>
        <strain evidence="4 5">D13</strain>
    </source>
</reference>